<proteinExistence type="predicted"/>
<name>A0AAE0ZPN9_9GAST</name>
<reference evidence="1" key="1">
    <citation type="journal article" date="2023" name="G3 (Bethesda)">
        <title>A reference genome for the long-term kleptoplast-retaining sea slug Elysia crispata morphotype clarki.</title>
        <authorList>
            <person name="Eastman K.E."/>
            <person name="Pendleton A.L."/>
            <person name="Shaikh M.A."/>
            <person name="Suttiyut T."/>
            <person name="Ogas R."/>
            <person name="Tomko P."/>
            <person name="Gavelis G."/>
            <person name="Widhalm J.R."/>
            <person name="Wisecaver J.H."/>
        </authorList>
    </citation>
    <scope>NUCLEOTIDE SEQUENCE</scope>
    <source>
        <strain evidence="1">ECLA1</strain>
    </source>
</reference>
<sequence length="246" mass="29071">MSVSYESYRTIFNGCFNISFGYPRADTCSKCDELIANISHCDSKLEITPSDAETLKEKTTLQTEKELHQRKAEMFYVRKRAARERAKVDKSTLAVAFDFQQELHVPNLTTNDVFYRRHFSVHSFNVHELGGDNVYIYAYDETTRKRGFDDVAPMLHHFIQTYCPGEVKHLELFCNSCRRQNKNFTFFRFLYGQVYLWNRFDSVRVSFPVRGHSYMECDRDFAFINKKVPAELPSEWYAEFRSARRS</sequence>
<accession>A0AAE0ZPN9</accession>
<dbReference type="EMBL" id="JAWDGP010003545">
    <property type="protein sequence ID" value="KAK3773300.1"/>
    <property type="molecule type" value="Genomic_DNA"/>
</dbReference>
<dbReference type="PANTHER" id="PTHR34415">
    <property type="entry name" value="INTEGRASE CATALYTIC DOMAIN-CONTAINING PROTEIN"/>
    <property type="match status" value="1"/>
</dbReference>
<comment type="caution">
    <text evidence="1">The sequence shown here is derived from an EMBL/GenBank/DDBJ whole genome shotgun (WGS) entry which is preliminary data.</text>
</comment>
<keyword evidence="2" id="KW-1185">Reference proteome</keyword>
<dbReference type="PANTHER" id="PTHR34415:SF1">
    <property type="entry name" value="INTEGRASE CATALYTIC DOMAIN-CONTAINING PROTEIN"/>
    <property type="match status" value="1"/>
</dbReference>
<evidence type="ECO:0000313" key="2">
    <source>
        <dbReference type="Proteomes" id="UP001283361"/>
    </source>
</evidence>
<dbReference type="Proteomes" id="UP001283361">
    <property type="component" value="Unassembled WGS sequence"/>
</dbReference>
<gene>
    <name evidence="1" type="ORF">RRG08_023187</name>
</gene>
<dbReference type="AlphaFoldDB" id="A0AAE0ZPN9"/>
<evidence type="ECO:0000313" key="1">
    <source>
        <dbReference type="EMBL" id="KAK3773300.1"/>
    </source>
</evidence>
<organism evidence="1 2">
    <name type="scientific">Elysia crispata</name>
    <name type="common">lettuce slug</name>
    <dbReference type="NCBI Taxonomy" id="231223"/>
    <lineage>
        <taxon>Eukaryota</taxon>
        <taxon>Metazoa</taxon>
        <taxon>Spiralia</taxon>
        <taxon>Lophotrochozoa</taxon>
        <taxon>Mollusca</taxon>
        <taxon>Gastropoda</taxon>
        <taxon>Heterobranchia</taxon>
        <taxon>Euthyneura</taxon>
        <taxon>Panpulmonata</taxon>
        <taxon>Sacoglossa</taxon>
        <taxon>Placobranchoidea</taxon>
        <taxon>Plakobranchidae</taxon>
        <taxon>Elysia</taxon>
    </lineage>
</organism>
<protein>
    <submittedName>
        <fullName evidence="1">Uncharacterized protein</fullName>
    </submittedName>
</protein>